<name>A0A842HGB5_9BACT</name>
<sequence>MKVERTEKSRVMKSLQAYPIVGLLGARQVGKTTLAKSIAKDFGKESVYLDLENPEDFVKLNEPGLYFKDNADKLIILDEIQLKPELFPLLRSVVDDGESNGRFLILGSASPELLNKSSQSLAGRIRYHELNPFSAFEVGLENTERLWIRGGFPDAYLASDQDGAFDWIAAFVKTFLERDLGMLGFRLSPNNMRKVWTMLAHYHGSTVNYSSLSKALEVSNPTVRYWIDVLEDTYMLRSVRPWSGNTAKRLVKSPKIYLRDSGIVHNLLGIEEKEKLLSHPVLGESWEGFVIEQIAAAAPERSDFSFYRSSNGHEIDLIVETPKKGAIAFEIKRSLNPSLSSANYAALEDIAPHEAYVVYSGNDTFRLNEDITVIPLAGVAGVFA</sequence>
<dbReference type="CDD" id="cd00009">
    <property type="entry name" value="AAA"/>
    <property type="match status" value="1"/>
</dbReference>
<protein>
    <submittedName>
        <fullName evidence="3">ATP-binding protein</fullName>
    </submittedName>
</protein>
<comment type="caution">
    <text evidence="3">The sequence shown here is derived from an EMBL/GenBank/DDBJ whole genome shotgun (WGS) entry which is preliminary data.</text>
</comment>
<dbReference type="Pfam" id="PF13635">
    <property type="entry name" value="DUF4143"/>
    <property type="match status" value="1"/>
</dbReference>
<organism evidence="3 4">
    <name type="scientific">Ruficoccus amylovorans</name>
    <dbReference type="NCBI Taxonomy" id="1804625"/>
    <lineage>
        <taxon>Bacteria</taxon>
        <taxon>Pseudomonadati</taxon>
        <taxon>Verrucomicrobiota</taxon>
        <taxon>Opitutia</taxon>
        <taxon>Puniceicoccales</taxon>
        <taxon>Cerasicoccaceae</taxon>
        <taxon>Ruficoccus</taxon>
    </lineage>
</organism>
<dbReference type="GO" id="GO:0005524">
    <property type="term" value="F:ATP binding"/>
    <property type="evidence" value="ECO:0007669"/>
    <property type="project" value="UniProtKB-KW"/>
</dbReference>
<dbReference type="PANTHER" id="PTHR43566">
    <property type="entry name" value="CONSERVED PROTEIN"/>
    <property type="match status" value="1"/>
</dbReference>
<feature type="domain" description="DUF4143" evidence="2">
    <location>
        <begin position="177"/>
        <end position="334"/>
    </location>
</feature>
<feature type="domain" description="AAA" evidence="1">
    <location>
        <begin position="19"/>
        <end position="138"/>
    </location>
</feature>
<keyword evidence="3" id="KW-0547">Nucleotide-binding</keyword>
<dbReference type="InterPro" id="IPR041682">
    <property type="entry name" value="AAA_14"/>
</dbReference>
<dbReference type="EMBL" id="JACHVB010000027">
    <property type="protein sequence ID" value="MBC2594617.1"/>
    <property type="molecule type" value="Genomic_DNA"/>
</dbReference>
<keyword evidence="3" id="KW-0067">ATP-binding</keyword>
<dbReference type="InterPro" id="IPR027417">
    <property type="entry name" value="P-loop_NTPase"/>
</dbReference>
<evidence type="ECO:0000259" key="2">
    <source>
        <dbReference type="Pfam" id="PF13635"/>
    </source>
</evidence>
<keyword evidence="4" id="KW-1185">Reference proteome</keyword>
<dbReference type="SUPFAM" id="SSF52540">
    <property type="entry name" value="P-loop containing nucleoside triphosphate hydrolases"/>
    <property type="match status" value="1"/>
</dbReference>
<evidence type="ECO:0000313" key="3">
    <source>
        <dbReference type="EMBL" id="MBC2594617.1"/>
    </source>
</evidence>
<dbReference type="Gene3D" id="3.40.50.300">
    <property type="entry name" value="P-loop containing nucleotide triphosphate hydrolases"/>
    <property type="match status" value="1"/>
</dbReference>
<accession>A0A842HGB5</accession>
<dbReference type="InterPro" id="IPR025420">
    <property type="entry name" value="DUF4143"/>
</dbReference>
<evidence type="ECO:0000259" key="1">
    <source>
        <dbReference type="Pfam" id="PF13173"/>
    </source>
</evidence>
<gene>
    <name evidence="3" type="ORF">H5P28_10135</name>
</gene>
<proteinExistence type="predicted"/>
<dbReference type="AlphaFoldDB" id="A0A842HGB5"/>
<dbReference type="Proteomes" id="UP000546464">
    <property type="component" value="Unassembled WGS sequence"/>
</dbReference>
<dbReference type="PANTHER" id="PTHR43566:SF2">
    <property type="entry name" value="DUF4143 DOMAIN-CONTAINING PROTEIN"/>
    <property type="match status" value="1"/>
</dbReference>
<dbReference type="Pfam" id="PF13173">
    <property type="entry name" value="AAA_14"/>
    <property type="match status" value="1"/>
</dbReference>
<evidence type="ECO:0000313" key="4">
    <source>
        <dbReference type="Proteomes" id="UP000546464"/>
    </source>
</evidence>
<reference evidence="3 4" key="1">
    <citation type="submission" date="2020-07" db="EMBL/GenBank/DDBJ databases">
        <authorList>
            <person name="Feng X."/>
        </authorList>
    </citation>
    <scope>NUCLEOTIDE SEQUENCE [LARGE SCALE GENOMIC DNA]</scope>
    <source>
        <strain evidence="3 4">JCM31066</strain>
    </source>
</reference>